<evidence type="ECO:0000313" key="2">
    <source>
        <dbReference type="EMBL" id="SPO42029.1"/>
    </source>
</evidence>
<dbReference type="EMBL" id="OOIP01000035">
    <property type="protein sequence ID" value="SPO42029.1"/>
    <property type="molecule type" value="Genomic_DNA"/>
</dbReference>
<dbReference type="Proteomes" id="UP000323386">
    <property type="component" value="Unassembled WGS sequence"/>
</dbReference>
<feature type="region of interest" description="Disordered" evidence="1">
    <location>
        <begin position="559"/>
        <end position="580"/>
    </location>
</feature>
<evidence type="ECO:0000256" key="1">
    <source>
        <dbReference type="SAM" id="MobiDB-lite"/>
    </source>
</evidence>
<proteinExistence type="predicted"/>
<name>A0A5C3FF69_9BASI</name>
<feature type="compositionally biased region" description="Basic residues" evidence="1">
    <location>
        <begin position="487"/>
        <end position="497"/>
    </location>
</feature>
<evidence type="ECO:0000313" key="3">
    <source>
        <dbReference type="Proteomes" id="UP000323386"/>
    </source>
</evidence>
<accession>A0A5C3FF69</accession>
<feature type="compositionally biased region" description="Basic and acidic residues" evidence="1">
    <location>
        <begin position="73"/>
        <end position="86"/>
    </location>
</feature>
<reference evidence="2 3" key="1">
    <citation type="submission" date="2018-03" db="EMBL/GenBank/DDBJ databases">
        <authorList>
            <person name="Guldener U."/>
        </authorList>
    </citation>
    <scope>NUCLEOTIDE SEQUENCE [LARGE SCALE GENOMIC DNA]</scope>
    <source>
        <strain evidence="2 3">DAOM196992</strain>
    </source>
</reference>
<feature type="compositionally biased region" description="Basic and acidic residues" evidence="1">
    <location>
        <begin position="99"/>
        <end position="122"/>
    </location>
</feature>
<feature type="compositionally biased region" description="Basic and acidic residues" evidence="1">
    <location>
        <begin position="200"/>
        <end position="210"/>
    </location>
</feature>
<organism evidence="2 3">
    <name type="scientific">Pseudozyma flocculosa</name>
    <dbReference type="NCBI Taxonomy" id="84751"/>
    <lineage>
        <taxon>Eukaryota</taxon>
        <taxon>Fungi</taxon>
        <taxon>Dikarya</taxon>
        <taxon>Basidiomycota</taxon>
        <taxon>Ustilaginomycotina</taxon>
        <taxon>Ustilaginomycetes</taxon>
        <taxon>Ustilaginales</taxon>
        <taxon>Ustilaginaceae</taxon>
        <taxon>Pseudozyma</taxon>
    </lineage>
</organism>
<keyword evidence="3" id="KW-1185">Reference proteome</keyword>
<protein>
    <submittedName>
        <fullName evidence="2">Uncharacterized protein</fullName>
    </submittedName>
</protein>
<feature type="region of interest" description="Disordered" evidence="1">
    <location>
        <begin position="162"/>
        <end position="220"/>
    </location>
</feature>
<dbReference type="AlphaFoldDB" id="A0A5C3FF69"/>
<sequence>MLFSPTPARTCRLLLPFDLFSSLVLPYGYRATRLCWSREERSEKGPCRAALARGRDLGPVWQRHKGGKGAKGGSREGRADEAKADADGAFLFSPGERNVPGRRDATRHARQREAKQSKAERSKAKRSKGSAWLQPSPVPSGGSCPLSLACSACPCRIAQSEEAVGERGRMMPKRKQTDSGAEGCRTPSWLSSPHLAPRPGCRDRPTDRPNKGTTTSEGSRENILAACVPPLARRRPTVSRYRFDSIPLRPSLAHSNFGALRMSILDARSVSVILFRHSAALQQRGFETGGQGLAWPGPGLVAEGRLGIMQACPLARLPKPAKTPCLPGLAFFSFLMPPGQTDPVPVPALDLPRLPAGWPPGRRKQDDLAGLFQLERWTRASNVTLGRTYEPEGAADDNLCGYGVCARLDQPAAGGHVRLGERGSERPTLPACLLLVLPPQPGPHNEPAFLRRSARTQSKAAPRPHRRRLNDRSIQVCCRSSEERAQRGRPRQARNRRGPLAWLGAKTAPDPERAHATSPRRYGWVLDRQAGMVALDAVLACRPAWYAVGAQTLPSQPGCWRQKTGRQEGGAGGDEMRCDAMRPPEAGVRVRVR</sequence>
<feature type="region of interest" description="Disordered" evidence="1">
    <location>
        <begin position="58"/>
        <end position="138"/>
    </location>
</feature>
<feature type="region of interest" description="Disordered" evidence="1">
    <location>
        <begin position="453"/>
        <end position="516"/>
    </location>
</feature>
<gene>
    <name evidence="2" type="ORF">PSFLO_07512</name>
</gene>